<dbReference type="Gene3D" id="3.40.390.10">
    <property type="entry name" value="Collagenase (Catalytic Domain)"/>
    <property type="match status" value="1"/>
</dbReference>
<dbReference type="GO" id="GO:0031012">
    <property type="term" value="C:extracellular matrix"/>
    <property type="evidence" value="ECO:0007669"/>
    <property type="project" value="InterPro"/>
</dbReference>
<dbReference type="InterPro" id="IPR036366">
    <property type="entry name" value="PGBDSf"/>
</dbReference>
<reference evidence="6" key="1">
    <citation type="journal article" date="2022" name="Plant J.">
        <title>Strategies of tolerance reflected in two North American maple genomes.</title>
        <authorList>
            <person name="McEvoy S.L."/>
            <person name="Sezen U.U."/>
            <person name="Trouern-Trend A."/>
            <person name="McMahon S.M."/>
            <person name="Schaberg P.G."/>
            <person name="Yang J."/>
            <person name="Wegrzyn J.L."/>
            <person name="Swenson N.G."/>
        </authorList>
    </citation>
    <scope>NUCLEOTIDE SEQUENCE</scope>
    <source>
        <strain evidence="6">91603</strain>
    </source>
</reference>
<dbReference type="GO" id="GO:0098552">
    <property type="term" value="C:side of membrane"/>
    <property type="evidence" value="ECO:0007669"/>
    <property type="project" value="UniProtKB-KW"/>
</dbReference>
<dbReference type="GO" id="GO:0004222">
    <property type="term" value="F:metalloendopeptidase activity"/>
    <property type="evidence" value="ECO:0007669"/>
    <property type="project" value="InterPro"/>
</dbReference>
<reference evidence="6" key="2">
    <citation type="submission" date="2023-02" db="EMBL/GenBank/DDBJ databases">
        <authorList>
            <person name="Swenson N.G."/>
            <person name="Wegrzyn J.L."/>
            <person name="Mcevoy S.L."/>
        </authorList>
    </citation>
    <scope>NUCLEOTIDE SEQUENCE</scope>
    <source>
        <strain evidence="6">91603</strain>
        <tissue evidence="6">Leaf</tissue>
    </source>
</reference>
<dbReference type="EMBL" id="JAJSOW010000100">
    <property type="protein sequence ID" value="KAI9185277.1"/>
    <property type="molecule type" value="Genomic_DNA"/>
</dbReference>
<evidence type="ECO:0000256" key="4">
    <source>
        <dbReference type="ARBA" id="ARBA00022833"/>
    </source>
</evidence>
<dbReference type="GO" id="GO:0006508">
    <property type="term" value="P:proteolysis"/>
    <property type="evidence" value="ECO:0007669"/>
    <property type="project" value="UniProtKB-KW"/>
</dbReference>
<sequence length="116" mass="13055">MSLQLKKYLHKFGYLDYKNSKNRTHENDDHFDELLESAIKTYQHNFNVYSTGVLDRKTLSKMAMPCGDHGDGFPFDGPGRVLAHAFAPTDGRLHYDADEQCAAPGSNSFDLETVAL</sequence>
<dbReference type="AlphaFoldDB" id="A0AAD5J4C6"/>
<keyword evidence="2" id="KW-0479">Metal-binding</keyword>
<organism evidence="6 7">
    <name type="scientific">Acer negundo</name>
    <name type="common">Box elder</name>
    <dbReference type="NCBI Taxonomy" id="4023"/>
    <lineage>
        <taxon>Eukaryota</taxon>
        <taxon>Viridiplantae</taxon>
        <taxon>Streptophyta</taxon>
        <taxon>Embryophyta</taxon>
        <taxon>Tracheophyta</taxon>
        <taxon>Spermatophyta</taxon>
        <taxon>Magnoliopsida</taxon>
        <taxon>eudicotyledons</taxon>
        <taxon>Gunneridae</taxon>
        <taxon>Pentapetalae</taxon>
        <taxon>rosids</taxon>
        <taxon>malvids</taxon>
        <taxon>Sapindales</taxon>
        <taxon>Sapindaceae</taxon>
        <taxon>Hippocastanoideae</taxon>
        <taxon>Acereae</taxon>
        <taxon>Acer</taxon>
    </lineage>
</organism>
<dbReference type="GO" id="GO:0008270">
    <property type="term" value="F:zinc ion binding"/>
    <property type="evidence" value="ECO:0007669"/>
    <property type="project" value="InterPro"/>
</dbReference>
<dbReference type="InterPro" id="IPR024079">
    <property type="entry name" value="MetalloPept_cat_dom_sf"/>
</dbReference>
<dbReference type="GO" id="GO:0030574">
    <property type="term" value="P:collagen catabolic process"/>
    <property type="evidence" value="ECO:0007669"/>
    <property type="project" value="TreeGrafter"/>
</dbReference>
<keyword evidence="1" id="KW-0645">Protease</keyword>
<evidence type="ECO:0000256" key="1">
    <source>
        <dbReference type="ARBA" id="ARBA00022670"/>
    </source>
</evidence>
<dbReference type="GO" id="GO:0030198">
    <property type="term" value="P:extracellular matrix organization"/>
    <property type="evidence" value="ECO:0007669"/>
    <property type="project" value="TreeGrafter"/>
</dbReference>
<evidence type="ECO:0000256" key="2">
    <source>
        <dbReference type="ARBA" id="ARBA00022723"/>
    </source>
</evidence>
<evidence type="ECO:0000313" key="6">
    <source>
        <dbReference type="EMBL" id="KAI9185277.1"/>
    </source>
</evidence>
<dbReference type="SUPFAM" id="SSF47090">
    <property type="entry name" value="PGBD-like"/>
    <property type="match status" value="1"/>
</dbReference>
<evidence type="ECO:0000313" key="7">
    <source>
        <dbReference type="Proteomes" id="UP001064489"/>
    </source>
</evidence>
<evidence type="ECO:0000259" key="5">
    <source>
        <dbReference type="Pfam" id="PF00413"/>
    </source>
</evidence>
<keyword evidence="4" id="KW-0862">Zinc</keyword>
<keyword evidence="3" id="KW-0378">Hydrolase</keyword>
<evidence type="ECO:0000256" key="3">
    <source>
        <dbReference type="ARBA" id="ARBA00022801"/>
    </source>
</evidence>
<comment type="caution">
    <text evidence="6">The sequence shown here is derived from an EMBL/GenBank/DDBJ whole genome shotgun (WGS) entry which is preliminary data.</text>
</comment>
<dbReference type="PANTHER" id="PTHR10201">
    <property type="entry name" value="MATRIX METALLOPROTEINASE"/>
    <property type="match status" value="1"/>
</dbReference>
<gene>
    <name evidence="6" type="ORF">LWI28_005807</name>
</gene>
<dbReference type="Pfam" id="PF00413">
    <property type="entry name" value="Peptidase_M10"/>
    <property type="match status" value="1"/>
</dbReference>
<accession>A0AAD5J4C6</accession>
<dbReference type="InterPro" id="IPR036365">
    <property type="entry name" value="PGBD-like_sf"/>
</dbReference>
<dbReference type="GO" id="GO:0005886">
    <property type="term" value="C:plasma membrane"/>
    <property type="evidence" value="ECO:0007669"/>
    <property type="project" value="UniProtKB-SubCell"/>
</dbReference>
<dbReference type="Proteomes" id="UP001064489">
    <property type="component" value="Chromosome 3"/>
</dbReference>
<protein>
    <recommendedName>
        <fullName evidence="5">Peptidase M10 metallopeptidase domain-containing protein</fullName>
    </recommendedName>
</protein>
<dbReference type="InterPro" id="IPR001818">
    <property type="entry name" value="Pept_M10_metallopeptidase"/>
</dbReference>
<proteinExistence type="predicted"/>
<dbReference type="Gene3D" id="1.10.101.10">
    <property type="entry name" value="PGBD-like superfamily/PGBD"/>
    <property type="match status" value="1"/>
</dbReference>
<dbReference type="PANTHER" id="PTHR10201:SF213">
    <property type="entry name" value="METALLOENDOPROTEINASE 2-MMP-LIKE"/>
    <property type="match status" value="1"/>
</dbReference>
<name>A0AAD5J4C6_ACENE</name>
<keyword evidence="7" id="KW-1185">Reference proteome</keyword>
<feature type="domain" description="Peptidase M10 metallopeptidase" evidence="5">
    <location>
        <begin position="15"/>
        <end position="115"/>
    </location>
</feature>